<protein>
    <submittedName>
        <fullName evidence="1">DUF4258 domain-containing protein</fullName>
    </submittedName>
</protein>
<proteinExistence type="predicted"/>
<organism evidence="1 2">
    <name type="scientific">Schaedlerella arabinosiphila</name>
    <dbReference type="NCBI Taxonomy" id="2044587"/>
    <lineage>
        <taxon>Bacteria</taxon>
        <taxon>Bacillati</taxon>
        <taxon>Bacillota</taxon>
        <taxon>Clostridia</taxon>
        <taxon>Lachnospirales</taxon>
        <taxon>Lachnospiraceae</taxon>
        <taxon>Schaedlerella</taxon>
    </lineage>
</organism>
<dbReference type="Pfam" id="PF14076">
    <property type="entry name" value="DUF4258"/>
    <property type="match status" value="1"/>
</dbReference>
<accession>A0A426DND7</accession>
<evidence type="ECO:0000313" key="1">
    <source>
        <dbReference type="EMBL" id="RRK34309.1"/>
    </source>
</evidence>
<reference evidence="1" key="1">
    <citation type="submission" date="2018-10" db="EMBL/GenBank/DDBJ databases">
        <title>Schaedlerella arabinophila gen. nov. sp. nov., isolated from the mouse intestinal tract and comparative analysis with the genome of the closely related altered Schaedler flora strain ASF502.</title>
        <authorList>
            <person name="Miyake S."/>
            <person name="Soh M."/>
            <person name="Seedorf H."/>
        </authorList>
    </citation>
    <scope>NUCLEOTIDE SEQUENCE [LARGE SCALE GENOMIC DNA]</scope>
    <source>
        <strain evidence="1">DSM 106076</strain>
    </source>
</reference>
<evidence type="ECO:0000313" key="2">
    <source>
        <dbReference type="Proteomes" id="UP000274920"/>
    </source>
</evidence>
<sequence>MNIEIIQSLYRTAKIKWSTHCLERMQERDISIDDIGDCIMSGEIIEDYPDDFPHPSCLIFGYTIRHKVLHTVVGSDGEVLHIITAYYPSTIKFMEDLKTRRNK</sequence>
<gene>
    <name evidence="1" type="ORF">EBB54_25480</name>
</gene>
<dbReference type="AlphaFoldDB" id="A0A426DND7"/>
<name>A0A426DND7_9FIRM</name>
<dbReference type="InterPro" id="IPR025354">
    <property type="entry name" value="DUF4258"/>
</dbReference>
<dbReference type="EMBL" id="RHJS01000002">
    <property type="protein sequence ID" value="RRK34309.1"/>
    <property type="molecule type" value="Genomic_DNA"/>
</dbReference>
<dbReference type="RefSeq" id="WP_125129459.1">
    <property type="nucleotide sequence ID" value="NZ_RHJS01000002.1"/>
</dbReference>
<dbReference type="Proteomes" id="UP000274920">
    <property type="component" value="Unassembled WGS sequence"/>
</dbReference>
<keyword evidence="2" id="KW-1185">Reference proteome</keyword>
<comment type="caution">
    <text evidence="1">The sequence shown here is derived from an EMBL/GenBank/DDBJ whole genome shotgun (WGS) entry which is preliminary data.</text>
</comment>